<keyword evidence="5" id="KW-0902">Two-component regulatory system</keyword>
<dbReference type="AlphaFoldDB" id="A0A9D1LVQ4"/>
<evidence type="ECO:0000256" key="8">
    <source>
        <dbReference type="ARBA" id="ARBA00023163"/>
    </source>
</evidence>
<dbReference type="InterPro" id="IPR011006">
    <property type="entry name" value="CheY-like_superfamily"/>
</dbReference>
<evidence type="ECO:0000256" key="1">
    <source>
        <dbReference type="ARBA" id="ARBA00004496"/>
    </source>
</evidence>
<protein>
    <recommendedName>
        <fullName evidence="2">Stage 0 sporulation protein A homolog</fullName>
    </recommendedName>
</protein>
<evidence type="ECO:0000256" key="2">
    <source>
        <dbReference type="ARBA" id="ARBA00018672"/>
    </source>
</evidence>
<comment type="caution">
    <text evidence="13">The sequence shown here is derived from an EMBL/GenBank/DDBJ whole genome shotgun (WGS) entry which is preliminary data.</text>
</comment>
<dbReference type="SUPFAM" id="SSF52172">
    <property type="entry name" value="CheY-like"/>
    <property type="match status" value="1"/>
</dbReference>
<evidence type="ECO:0000256" key="6">
    <source>
        <dbReference type="ARBA" id="ARBA00023015"/>
    </source>
</evidence>
<keyword evidence="4 10" id="KW-0597">Phosphoprotein</keyword>
<evidence type="ECO:0000256" key="4">
    <source>
        <dbReference type="ARBA" id="ARBA00022553"/>
    </source>
</evidence>
<keyword evidence="6" id="KW-0805">Transcription regulation</keyword>
<dbReference type="SUPFAM" id="SSF46689">
    <property type="entry name" value="Homeodomain-like"/>
    <property type="match status" value="2"/>
</dbReference>
<dbReference type="InterPro" id="IPR001789">
    <property type="entry name" value="Sig_transdc_resp-reg_receiver"/>
</dbReference>
<dbReference type="InterPro" id="IPR018062">
    <property type="entry name" value="HTH_AraC-typ_CS"/>
</dbReference>
<dbReference type="GO" id="GO:0000160">
    <property type="term" value="P:phosphorelay signal transduction system"/>
    <property type="evidence" value="ECO:0007669"/>
    <property type="project" value="UniProtKB-KW"/>
</dbReference>
<keyword evidence="7" id="KW-0238">DNA-binding</keyword>
<evidence type="ECO:0000259" key="11">
    <source>
        <dbReference type="PROSITE" id="PS01124"/>
    </source>
</evidence>
<dbReference type="SMART" id="SM00342">
    <property type="entry name" value="HTH_ARAC"/>
    <property type="match status" value="1"/>
</dbReference>
<evidence type="ECO:0000256" key="9">
    <source>
        <dbReference type="ARBA" id="ARBA00024867"/>
    </source>
</evidence>
<feature type="modified residue" description="4-aspartylphosphate" evidence="10">
    <location>
        <position position="56"/>
    </location>
</feature>
<dbReference type="InterPro" id="IPR009057">
    <property type="entry name" value="Homeodomain-like_sf"/>
</dbReference>
<dbReference type="SMART" id="SM00448">
    <property type="entry name" value="REC"/>
    <property type="match status" value="1"/>
</dbReference>
<evidence type="ECO:0000256" key="5">
    <source>
        <dbReference type="ARBA" id="ARBA00023012"/>
    </source>
</evidence>
<dbReference type="PROSITE" id="PS50110">
    <property type="entry name" value="RESPONSE_REGULATORY"/>
    <property type="match status" value="1"/>
</dbReference>
<reference evidence="13" key="1">
    <citation type="submission" date="2020-10" db="EMBL/GenBank/DDBJ databases">
        <authorList>
            <person name="Gilroy R."/>
        </authorList>
    </citation>
    <scope>NUCLEOTIDE SEQUENCE</scope>
    <source>
        <strain evidence="13">ChiSjej4B22-9803</strain>
    </source>
</reference>
<dbReference type="Pfam" id="PF00072">
    <property type="entry name" value="Response_reg"/>
    <property type="match status" value="1"/>
</dbReference>
<dbReference type="Proteomes" id="UP000824111">
    <property type="component" value="Unassembled WGS sequence"/>
</dbReference>
<proteinExistence type="predicted"/>
<evidence type="ECO:0000313" key="14">
    <source>
        <dbReference type="Proteomes" id="UP000824111"/>
    </source>
</evidence>
<dbReference type="Gene3D" id="3.40.50.2300">
    <property type="match status" value="1"/>
</dbReference>
<evidence type="ECO:0000259" key="12">
    <source>
        <dbReference type="PROSITE" id="PS50110"/>
    </source>
</evidence>
<evidence type="ECO:0000313" key="13">
    <source>
        <dbReference type="EMBL" id="HIU48901.1"/>
    </source>
</evidence>
<comment type="subcellular location">
    <subcellularLocation>
        <location evidence="1">Cytoplasm</location>
    </subcellularLocation>
</comment>
<dbReference type="GO" id="GO:0043565">
    <property type="term" value="F:sequence-specific DNA binding"/>
    <property type="evidence" value="ECO:0007669"/>
    <property type="project" value="InterPro"/>
</dbReference>
<dbReference type="CDD" id="cd17536">
    <property type="entry name" value="REC_YesN-like"/>
    <property type="match status" value="1"/>
</dbReference>
<dbReference type="EMBL" id="DVND01000156">
    <property type="protein sequence ID" value="HIU48901.1"/>
    <property type="molecule type" value="Genomic_DNA"/>
</dbReference>
<keyword evidence="3" id="KW-0963">Cytoplasm</keyword>
<dbReference type="GO" id="GO:0003700">
    <property type="term" value="F:DNA-binding transcription factor activity"/>
    <property type="evidence" value="ECO:0007669"/>
    <property type="project" value="InterPro"/>
</dbReference>
<dbReference type="PROSITE" id="PS00041">
    <property type="entry name" value="HTH_ARAC_FAMILY_1"/>
    <property type="match status" value="1"/>
</dbReference>
<dbReference type="PROSITE" id="PS01124">
    <property type="entry name" value="HTH_ARAC_FAMILY_2"/>
    <property type="match status" value="1"/>
</dbReference>
<evidence type="ECO:0000256" key="3">
    <source>
        <dbReference type="ARBA" id="ARBA00022490"/>
    </source>
</evidence>
<keyword evidence="8" id="KW-0804">Transcription</keyword>
<feature type="domain" description="Response regulatory" evidence="12">
    <location>
        <begin position="4"/>
        <end position="121"/>
    </location>
</feature>
<name>A0A9D1LVQ4_9FIRM</name>
<evidence type="ECO:0000256" key="7">
    <source>
        <dbReference type="ARBA" id="ARBA00023125"/>
    </source>
</evidence>
<gene>
    <name evidence="13" type="ORF">IAB04_06020</name>
</gene>
<feature type="domain" description="HTH araC/xylS-type" evidence="11">
    <location>
        <begin position="392"/>
        <end position="490"/>
    </location>
</feature>
<dbReference type="Gene3D" id="1.10.10.60">
    <property type="entry name" value="Homeodomain-like"/>
    <property type="match status" value="2"/>
</dbReference>
<dbReference type="Pfam" id="PF12833">
    <property type="entry name" value="HTH_18"/>
    <property type="match status" value="1"/>
</dbReference>
<organism evidence="13 14">
    <name type="scientific">Candidatus Avimonoglobus intestinipullorum</name>
    <dbReference type="NCBI Taxonomy" id="2840699"/>
    <lineage>
        <taxon>Bacteria</taxon>
        <taxon>Bacillati</taxon>
        <taxon>Bacillota</taxon>
        <taxon>Clostridia</taxon>
        <taxon>Eubacteriales</taxon>
        <taxon>Candidatus Avimonoglobus</taxon>
    </lineage>
</organism>
<accession>A0A9D1LVQ4</accession>
<reference evidence="13" key="2">
    <citation type="journal article" date="2021" name="PeerJ">
        <title>Extensive microbial diversity within the chicken gut microbiome revealed by metagenomics and culture.</title>
        <authorList>
            <person name="Gilroy R."/>
            <person name="Ravi A."/>
            <person name="Getino M."/>
            <person name="Pursley I."/>
            <person name="Horton D.L."/>
            <person name="Alikhan N.F."/>
            <person name="Baker D."/>
            <person name="Gharbi K."/>
            <person name="Hall N."/>
            <person name="Watson M."/>
            <person name="Adriaenssens E.M."/>
            <person name="Foster-Nyarko E."/>
            <person name="Jarju S."/>
            <person name="Secka A."/>
            <person name="Antonio M."/>
            <person name="Oren A."/>
            <person name="Chaudhuri R.R."/>
            <person name="La Ragione R."/>
            <person name="Hildebrand F."/>
            <person name="Pallen M.J."/>
        </authorList>
    </citation>
    <scope>NUCLEOTIDE SEQUENCE</scope>
    <source>
        <strain evidence="13">ChiSjej4B22-9803</strain>
    </source>
</reference>
<dbReference type="InterPro" id="IPR018060">
    <property type="entry name" value="HTH_AraC"/>
</dbReference>
<dbReference type="InterPro" id="IPR051552">
    <property type="entry name" value="HptR"/>
</dbReference>
<comment type="function">
    <text evidence="9">May play the central regulatory role in sporulation. It may be an element of the effector pathway responsible for the activation of sporulation genes in response to nutritional stress. Spo0A may act in concert with spo0H (a sigma factor) to control the expression of some genes that are critical to the sporulation process.</text>
</comment>
<dbReference type="PANTHER" id="PTHR42713">
    <property type="entry name" value="HISTIDINE KINASE-RELATED"/>
    <property type="match status" value="1"/>
</dbReference>
<dbReference type="PANTHER" id="PTHR42713:SF3">
    <property type="entry name" value="TRANSCRIPTIONAL REGULATORY PROTEIN HPTR"/>
    <property type="match status" value="1"/>
</dbReference>
<evidence type="ECO:0000256" key="10">
    <source>
        <dbReference type="PROSITE-ProRule" id="PRU00169"/>
    </source>
</evidence>
<sequence>MKYSMVIVDDEFYSRNGIANLIAWKDYGIEIIGYADSGPAGIEIINRLKPDIVLSDIKMKGMTGLDMMEQLQQNGCGSKFIIVSGYKKFEYAQQAIRAGVVAYLLKPVTKEELVPVVEKLVAQIQQEQDDTGLKTMEQDDEKARLFFETRDYSFPAPHFMVILKCETANALSEKIKYIYILKNRFKEQIVSFFREEYLLVVVPETSLALRAELLSEIQRIAGTDAAIGISTPGCKFEEIHRQALCALHYNLYLEHHTQVFYGEIEAALFQGSYEALLKGETDRLLRSIEVCDLKDMERTLDESFDKTIENKLLPAELERWLRTILAAVRDWAHSVNIPFSDFVNTGAQRLFFEKPLHELNIWKIKQMLLEILTALNNAFSRRGNMNGNRSIKAIKAYIDQHYMEDISLKDLEKIFYTDLSYLSRLFKKETGMNYVKYLTEKRIEKAKELLANRSLTFYQIANMIGYSDPKYFSQLFKKMVGMTLSEYRDKFY</sequence>
<dbReference type="GO" id="GO:0005737">
    <property type="term" value="C:cytoplasm"/>
    <property type="evidence" value="ECO:0007669"/>
    <property type="project" value="UniProtKB-SubCell"/>
</dbReference>